<dbReference type="PROSITE" id="PS00108">
    <property type="entry name" value="PROTEIN_KINASE_ST"/>
    <property type="match status" value="1"/>
</dbReference>
<accession>A0A6T2A3H2</accession>
<feature type="compositionally biased region" description="Polar residues" evidence="7">
    <location>
        <begin position="631"/>
        <end position="643"/>
    </location>
</feature>
<feature type="region of interest" description="Disordered" evidence="7">
    <location>
        <begin position="288"/>
        <end position="310"/>
    </location>
</feature>
<organism evidence="11">
    <name type="scientific">Eutreptiella gymnastica</name>
    <dbReference type="NCBI Taxonomy" id="73025"/>
    <lineage>
        <taxon>Eukaryota</taxon>
        <taxon>Discoba</taxon>
        <taxon>Euglenozoa</taxon>
        <taxon>Euglenida</taxon>
        <taxon>Spirocuta</taxon>
        <taxon>Euglenophyceae</taxon>
        <taxon>Eutreptiales</taxon>
        <taxon>Eutreptiaceae</taxon>
        <taxon>Eutreptiella</taxon>
    </lineage>
</organism>
<dbReference type="InterPro" id="IPR008271">
    <property type="entry name" value="Ser/Thr_kinase_AS"/>
</dbReference>
<evidence type="ECO:0000313" key="10">
    <source>
        <dbReference type="EMBL" id="CAE0812874.1"/>
    </source>
</evidence>
<reference evidence="11" key="1">
    <citation type="submission" date="2021-01" db="EMBL/GenBank/DDBJ databases">
        <authorList>
            <person name="Corre E."/>
            <person name="Pelletier E."/>
            <person name="Niang G."/>
            <person name="Scheremetjew M."/>
            <person name="Finn R."/>
            <person name="Kale V."/>
            <person name="Holt S."/>
            <person name="Cochrane G."/>
            <person name="Meng A."/>
            <person name="Brown T."/>
            <person name="Cohen L."/>
        </authorList>
    </citation>
    <scope>NUCLEOTIDE SEQUENCE</scope>
    <source>
        <strain evidence="11">CCMP1594</strain>
    </source>
</reference>
<keyword evidence="8" id="KW-0472">Membrane</keyword>
<dbReference type="PROSITE" id="PS00107">
    <property type="entry name" value="PROTEIN_KINASE_ATP"/>
    <property type="match status" value="1"/>
</dbReference>
<evidence type="ECO:0000256" key="6">
    <source>
        <dbReference type="PROSITE-ProRule" id="PRU10141"/>
    </source>
</evidence>
<dbReference type="InterPro" id="IPR011009">
    <property type="entry name" value="Kinase-like_dom_sf"/>
</dbReference>
<dbReference type="SUPFAM" id="SSF56112">
    <property type="entry name" value="Protein kinase-like (PK-like)"/>
    <property type="match status" value="1"/>
</dbReference>
<evidence type="ECO:0000256" key="2">
    <source>
        <dbReference type="ARBA" id="ARBA00022679"/>
    </source>
</evidence>
<evidence type="ECO:0000256" key="8">
    <source>
        <dbReference type="SAM" id="Phobius"/>
    </source>
</evidence>
<dbReference type="GO" id="GO:0004674">
    <property type="term" value="F:protein serine/threonine kinase activity"/>
    <property type="evidence" value="ECO:0007669"/>
    <property type="project" value="UniProtKB-KW"/>
</dbReference>
<dbReference type="InterPro" id="IPR017441">
    <property type="entry name" value="Protein_kinase_ATP_BS"/>
</dbReference>
<proteinExistence type="predicted"/>
<evidence type="ECO:0000256" key="4">
    <source>
        <dbReference type="ARBA" id="ARBA00022777"/>
    </source>
</evidence>
<dbReference type="AlphaFoldDB" id="A0A6T2A3H2"/>
<evidence type="ECO:0000256" key="1">
    <source>
        <dbReference type="ARBA" id="ARBA00022527"/>
    </source>
</evidence>
<keyword evidence="2" id="KW-0808">Transferase</keyword>
<evidence type="ECO:0000256" key="3">
    <source>
        <dbReference type="ARBA" id="ARBA00022741"/>
    </source>
</evidence>
<dbReference type="Pfam" id="PF00069">
    <property type="entry name" value="Pkinase"/>
    <property type="match status" value="1"/>
</dbReference>
<evidence type="ECO:0000256" key="5">
    <source>
        <dbReference type="ARBA" id="ARBA00022840"/>
    </source>
</evidence>
<keyword evidence="5 6" id="KW-0067">ATP-binding</keyword>
<dbReference type="EMBL" id="HBJA01068216">
    <property type="protein sequence ID" value="CAE0812874.1"/>
    <property type="molecule type" value="Transcribed_RNA"/>
</dbReference>
<dbReference type="PANTHER" id="PTHR11584:SF369">
    <property type="entry name" value="MITOGEN-ACTIVATED PROTEIN KINASE KINASE KINASE 19-RELATED"/>
    <property type="match status" value="1"/>
</dbReference>
<dbReference type="InterPro" id="IPR000719">
    <property type="entry name" value="Prot_kinase_dom"/>
</dbReference>
<feature type="region of interest" description="Disordered" evidence="7">
    <location>
        <begin position="618"/>
        <end position="654"/>
    </location>
</feature>
<feature type="domain" description="Protein kinase" evidence="9">
    <location>
        <begin position="323"/>
        <end position="583"/>
    </location>
</feature>
<dbReference type="PANTHER" id="PTHR11584">
    <property type="entry name" value="SERINE/THREONINE PROTEIN KINASE"/>
    <property type="match status" value="1"/>
</dbReference>
<gene>
    <name evidence="10" type="ORF">EGYM00163_LOCUS24025</name>
    <name evidence="11" type="ORF">EGYM00163_LOCUS24026</name>
</gene>
<keyword evidence="1" id="KW-0723">Serine/threonine-protein kinase</keyword>
<keyword evidence="4" id="KW-0418">Kinase</keyword>
<dbReference type="Gene3D" id="1.10.510.10">
    <property type="entry name" value="Transferase(Phosphotransferase) domain 1"/>
    <property type="match status" value="1"/>
</dbReference>
<dbReference type="SMART" id="SM00220">
    <property type="entry name" value="S_TKc"/>
    <property type="match status" value="1"/>
</dbReference>
<feature type="region of interest" description="Disordered" evidence="7">
    <location>
        <begin position="1"/>
        <end position="20"/>
    </location>
</feature>
<dbReference type="CDD" id="cd06606">
    <property type="entry name" value="STKc_MAPKKK"/>
    <property type="match status" value="1"/>
</dbReference>
<feature type="binding site" evidence="6">
    <location>
        <position position="352"/>
    </location>
    <ligand>
        <name>ATP</name>
        <dbReference type="ChEBI" id="CHEBI:30616"/>
    </ligand>
</feature>
<feature type="transmembrane region" description="Helical" evidence="8">
    <location>
        <begin position="253"/>
        <end position="272"/>
    </location>
</feature>
<dbReference type="GO" id="GO:0005524">
    <property type="term" value="F:ATP binding"/>
    <property type="evidence" value="ECO:0007669"/>
    <property type="project" value="UniProtKB-UniRule"/>
</dbReference>
<evidence type="ECO:0000256" key="7">
    <source>
        <dbReference type="SAM" id="MobiDB-lite"/>
    </source>
</evidence>
<keyword evidence="8" id="KW-0812">Transmembrane</keyword>
<evidence type="ECO:0000259" key="9">
    <source>
        <dbReference type="PROSITE" id="PS50011"/>
    </source>
</evidence>
<keyword evidence="8" id="KW-1133">Transmembrane helix</keyword>
<dbReference type="PROSITE" id="PS50011">
    <property type="entry name" value="PROTEIN_KINASE_DOM"/>
    <property type="match status" value="1"/>
</dbReference>
<dbReference type="EMBL" id="HBJA01068218">
    <property type="protein sequence ID" value="CAE0812875.1"/>
    <property type="molecule type" value="Transcribed_RNA"/>
</dbReference>
<sequence length="666" mass="72779">MPPPHLNVSDEGPALWSGVPTEERDEPVMSLPFAIFGSKVAPEVQWVAIPNVVEGYPSLYRTMGPKSQGLWLVVFGNVRVEPNQEFDPHLALWIFMAEHQNIVVRNAQRVAFGHFGSPEEPPSICTLELNSGVWDCGPGMDEADETTPPCVGAECNHAVLVAGAMEWLDEDGTSSRFSVGDQVWGMEVELGKRGAKSGDIVFHLQTSSLLPSPVNSIAYNEEDLRVLIDHKAKWPQLLPDSTMPDTLSTHLESWIAVLGVFGVFCGIVLLFIRKLHRQIKKGRDAHLSDPASLPYTSQPPPTEQPQDATTSQIVTNLPTNRWSISGRILGRGAYGIVYQGLDRLSGQIVAVKELSVSKAEEVEKEVQLLAGLQHQNIVSYLGSYTQGHVLHLVMEYVPCGSLESLMNTYRFIALPALRMYATDILHGLDYLHHHSIIHRDIKPANILIGQDGKCKLADFGLSRQREKMSIYCSINLADVAKTIPMGTPAYMSPEAIQGTPCMASDVWALGMALLELATGEKPWHHLCASQPLALLVAIVKESEAGYKLPEWLPPSFAAFLQLCLTPSVGDRASTGSLLQVAWLVTSNPEEACMVPPRFQDMVGVGSHCVAQLTRDTLTTTDEETVSDGMPWSQSTPNHSTLESESLGEDMSKSVLDSVRSSAGLAL</sequence>
<evidence type="ECO:0000313" key="11">
    <source>
        <dbReference type="EMBL" id="CAE0812875.1"/>
    </source>
</evidence>
<protein>
    <recommendedName>
        <fullName evidence="9">Protein kinase domain-containing protein</fullName>
    </recommendedName>
</protein>
<name>A0A6T2A3H2_9EUGL</name>
<keyword evidence="3 6" id="KW-0547">Nucleotide-binding</keyword>